<dbReference type="GO" id="GO:0003824">
    <property type="term" value="F:catalytic activity"/>
    <property type="evidence" value="ECO:0007669"/>
    <property type="project" value="InterPro"/>
</dbReference>
<dbReference type="EMBL" id="GECU01015555">
    <property type="protein sequence ID" value="JAS92151.1"/>
    <property type="molecule type" value="Transcribed_RNA"/>
</dbReference>
<proteinExistence type="predicted"/>
<organism evidence="2">
    <name type="scientific">Homalodisca liturata</name>
    <dbReference type="NCBI Taxonomy" id="320908"/>
    <lineage>
        <taxon>Eukaryota</taxon>
        <taxon>Metazoa</taxon>
        <taxon>Ecdysozoa</taxon>
        <taxon>Arthropoda</taxon>
        <taxon>Hexapoda</taxon>
        <taxon>Insecta</taxon>
        <taxon>Pterygota</taxon>
        <taxon>Neoptera</taxon>
        <taxon>Paraneoptera</taxon>
        <taxon>Hemiptera</taxon>
        <taxon>Auchenorrhyncha</taxon>
        <taxon>Membracoidea</taxon>
        <taxon>Cicadellidae</taxon>
        <taxon>Cicadellinae</taxon>
        <taxon>Proconiini</taxon>
        <taxon>Homalodisca</taxon>
    </lineage>
</organism>
<dbReference type="InterPro" id="IPR036691">
    <property type="entry name" value="Endo/exonu/phosph_ase_sf"/>
</dbReference>
<dbReference type="Pfam" id="PF03372">
    <property type="entry name" value="Exo_endo_phos"/>
    <property type="match status" value="1"/>
</dbReference>
<feature type="domain" description="Endonuclease/exonuclease/phosphatase" evidence="1">
    <location>
        <begin position="45"/>
        <end position="199"/>
    </location>
</feature>
<dbReference type="PANTHER" id="PTHR33776">
    <property type="entry name" value="ENDO/EXONUCLEASE/PHOSPHATASE DOMAIN-CONTAINING PROTEIN"/>
    <property type="match status" value="1"/>
</dbReference>
<gene>
    <name evidence="2" type="ORF">g.49628</name>
</gene>
<sequence>MAEEPLKDLNLTINDPRHVNKLLGPRPSSDVNRQCRPTSKLKIASLNVQCIKNKCDLITLFIQEVNCEVLCLSEHWLTYEESCCYQTLGNLGLTNIYCRSYHKNGGVAIFSSSKLNCKQINLDAYCVEMVLELTAVEISNVSTILVSVYRSPSGDFEHFIDLLDLCLNYLSKLKVKNIVLCGDFNIHLEIPSREEAAFSNLLRSYGLYITSRVPTRGAACLDAAATNADSWNTETEVVNPLVADHGAVVLTISTDMVRPCINSWLANYRIEKRVINSNNLSLLRRELMNAQWNLSKTPTDPAANFESFFLTFKDKFDSLFPVKFFKHKHNEPKPSYSNRGPKVKQWYTPELAKMRASVLLLHDYHKSAGNLALKDVYYKMYCERKREYSWMVKEAKKNSNTNHILQSSNPCKSAWEIVNSHRKSGPVPMTMATPD</sequence>
<dbReference type="InterPro" id="IPR005135">
    <property type="entry name" value="Endo/exonuclease/phosphatase"/>
</dbReference>
<accession>A0A1B6IZ00</accession>
<evidence type="ECO:0000259" key="1">
    <source>
        <dbReference type="Pfam" id="PF03372"/>
    </source>
</evidence>
<feature type="non-terminal residue" evidence="2">
    <location>
        <position position="435"/>
    </location>
</feature>
<name>A0A1B6IZ00_9HEMI</name>
<evidence type="ECO:0000313" key="2">
    <source>
        <dbReference type="EMBL" id="JAS92151.1"/>
    </source>
</evidence>
<dbReference type="AlphaFoldDB" id="A0A1B6IZ00"/>
<dbReference type="Gene3D" id="3.60.10.10">
    <property type="entry name" value="Endonuclease/exonuclease/phosphatase"/>
    <property type="match status" value="1"/>
</dbReference>
<protein>
    <recommendedName>
        <fullName evidence="1">Endonuclease/exonuclease/phosphatase domain-containing protein</fullName>
    </recommendedName>
</protein>
<reference evidence="2" key="1">
    <citation type="submission" date="2015-11" db="EMBL/GenBank/DDBJ databases">
        <title>De novo transcriptome assembly of four potential Pierce s Disease insect vectors from Arizona vineyards.</title>
        <authorList>
            <person name="Tassone E.E."/>
        </authorList>
    </citation>
    <scope>NUCLEOTIDE SEQUENCE</scope>
</reference>
<dbReference type="SUPFAM" id="SSF56219">
    <property type="entry name" value="DNase I-like"/>
    <property type="match status" value="1"/>
</dbReference>
<dbReference type="PANTHER" id="PTHR33776:SF3">
    <property type="entry name" value="PHD-TYPE DOMAIN-CONTAINING PROTEIN"/>
    <property type="match status" value="1"/>
</dbReference>